<feature type="transmembrane region" description="Helical" evidence="17">
    <location>
        <begin position="393"/>
        <end position="415"/>
    </location>
</feature>
<dbReference type="Pfam" id="PF02378">
    <property type="entry name" value="PTS_EIIC"/>
    <property type="match status" value="1"/>
</dbReference>
<dbReference type="PANTHER" id="PTHR30175">
    <property type="entry name" value="PHOSPHOTRANSFERASE SYSTEM TRANSPORT PROTEIN"/>
    <property type="match status" value="1"/>
</dbReference>
<evidence type="ECO:0000256" key="10">
    <source>
        <dbReference type="ARBA" id="ARBA00023136"/>
    </source>
</evidence>
<evidence type="ECO:0000256" key="17">
    <source>
        <dbReference type="SAM" id="Phobius"/>
    </source>
</evidence>
<evidence type="ECO:0000313" key="21">
    <source>
        <dbReference type="EMBL" id="EEJ72641.1"/>
    </source>
</evidence>
<keyword evidence="6" id="KW-0598">Phosphotransferase system</keyword>
<keyword evidence="22" id="KW-1185">Reference proteome</keyword>
<dbReference type="eggNOG" id="COG2190">
    <property type="taxonomic scope" value="Bacteria"/>
</dbReference>
<dbReference type="InterPro" id="IPR050558">
    <property type="entry name" value="PTS_Sugar-Specific_Components"/>
</dbReference>
<keyword evidence="7 17" id="KW-0812">Transmembrane</keyword>
<keyword evidence="2" id="KW-0813">Transport</keyword>
<reference evidence="21 22" key="1">
    <citation type="submission" date="2009-01" db="EMBL/GenBank/DDBJ databases">
        <authorList>
            <person name="Qin X."/>
            <person name="Bachman B."/>
            <person name="Battles P."/>
            <person name="Bell A."/>
            <person name="Bess C."/>
            <person name="Bickham C."/>
            <person name="Chaboub L."/>
            <person name="Chen D."/>
            <person name="Coyle M."/>
            <person name="Deiros D.R."/>
            <person name="Dinh H."/>
            <person name="Forbes L."/>
            <person name="Fowler G."/>
            <person name="Francisco L."/>
            <person name="Fu Q."/>
            <person name="Gubbala S."/>
            <person name="Hale W."/>
            <person name="Han Y."/>
            <person name="Hemphill L."/>
            <person name="Highlander S.K."/>
            <person name="Hirani K."/>
            <person name="Hogues M."/>
            <person name="Jackson L."/>
            <person name="Jakkamsetti A."/>
            <person name="Javaid M."/>
            <person name="Jiang H."/>
            <person name="Korchina V."/>
            <person name="Kovar C."/>
            <person name="Lara F."/>
            <person name="Lee S."/>
            <person name="Mata R."/>
            <person name="Mathew T."/>
            <person name="Moen C."/>
            <person name="Morales K."/>
            <person name="Munidasa M."/>
            <person name="Nazareth L."/>
            <person name="Ngo R."/>
            <person name="Nguyen L."/>
            <person name="Okwuonu G."/>
            <person name="Ongeri F."/>
            <person name="Patil S."/>
            <person name="Petrosino J."/>
            <person name="Pham C."/>
            <person name="Pham P."/>
            <person name="Pu L.-L."/>
            <person name="Puazo M."/>
            <person name="Raj R."/>
            <person name="Reid J."/>
            <person name="Rouhana J."/>
            <person name="Saada N."/>
            <person name="Shang Y."/>
            <person name="Simmons D."/>
            <person name="Thornton R."/>
            <person name="Warren J."/>
            <person name="Weissenberger G."/>
            <person name="Zhang J."/>
            <person name="Zhang L."/>
            <person name="Zhou C."/>
            <person name="Zhu D."/>
            <person name="Muzny D."/>
            <person name="Worley K."/>
            <person name="Gibbs R."/>
        </authorList>
    </citation>
    <scope>NUCLEOTIDE SEQUENCE [LARGE SCALE GENOMIC DNA]</scope>
    <source>
        <strain evidence="21 22">DSM 16047</strain>
    </source>
</reference>
<keyword evidence="9 17" id="KW-1133">Transmembrane helix</keyword>
<keyword evidence="5 21" id="KW-0808">Transferase</keyword>
<dbReference type="PROSITE" id="PS00371">
    <property type="entry name" value="PTS_EIIA_TYPE_1_HIS"/>
    <property type="match status" value="1"/>
</dbReference>
<dbReference type="PROSITE" id="PS51098">
    <property type="entry name" value="PTS_EIIB_TYPE_1"/>
    <property type="match status" value="1"/>
</dbReference>
<feature type="domain" description="PTS EIIA type-1" evidence="18">
    <location>
        <begin position="502"/>
        <end position="607"/>
    </location>
</feature>
<evidence type="ECO:0000256" key="2">
    <source>
        <dbReference type="ARBA" id="ARBA00022448"/>
    </source>
</evidence>
<accession>C2ELJ3</accession>
<dbReference type="InterPro" id="IPR013013">
    <property type="entry name" value="PTS_EIIC_1"/>
</dbReference>
<dbReference type="SUPFAM" id="SSF55604">
    <property type="entry name" value="Glucose permease domain IIB"/>
    <property type="match status" value="1"/>
</dbReference>
<evidence type="ECO:0000256" key="13">
    <source>
        <dbReference type="ARBA" id="ARBA00048931"/>
    </source>
</evidence>
<feature type="transmembrane region" description="Helical" evidence="17">
    <location>
        <begin position="154"/>
        <end position="174"/>
    </location>
</feature>
<dbReference type="PROSITE" id="PS01035">
    <property type="entry name" value="PTS_EIIB_TYPE_1_CYS"/>
    <property type="match status" value="1"/>
</dbReference>
<dbReference type="eggNOG" id="COG1264">
    <property type="taxonomic scope" value="Bacteria"/>
</dbReference>
<feature type="transmembrane region" description="Helical" evidence="17">
    <location>
        <begin position="117"/>
        <end position="142"/>
    </location>
</feature>
<evidence type="ECO:0000256" key="11">
    <source>
        <dbReference type="ARBA" id="ARBA00044053"/>
    </source>
</evidence>
<evidence type="ECO:0000259" key="18">
    <source>
        <dbReference type="PROSITE" id="PS51093"/>
    </source>
</evidence>
<dbReference type="HOGENOM" id="CLU_012312_2_3_9"/>
<evidence type="ECO:0000256" key="6">
    <source>
        <dbReference type="ARBA" id="ARBA00022683"/>
    </source>
</evidence>
<dbReference type="GO" id="GO:0016301">
    <property type="term" value="F:kinase activity"/>
    <property type="evidence" value="ECO:0007669"/>
    <property type="project" value="UniProtKB-KW"/>
</dbReference>
<comment type="function">
    <text evidence="12">The phosphoenolpyruvate-dependent sugar phosphotransferase system (sugar PTS), a major carbohydrate active transport system, catalyzes the phosphorylation of incoming sugar substrates concomitantly with their translocation across the cell membrane. This system is involved in sucrose transport.</text>
</comment>
<dbReference type="STRING" id="525365.HMPREF0548_0539"/>
<gene>
    <name evidence="21" type="primary">bglP1</name>
    <name evidence="21" type="ORF">HMPREF0548_0539</name>
</gene>
<dbReference type="SUPFAM" id="SSF51261">
    <property type="entry name" value="Duplicated hybrid motif"/>
    <property type="match status" value="1"/>
</dbReference>
<dbReference type="OrthoDB" id="9769191at2"/>
<dbReference type="InterPro" id="IPR001127">
    <property type="entry name" value="PTS_EIIA_1_perm"/>
</dbReference>
<dbReference type="FunFam" id="2.70.70.10:FF:000001">
    <property type="entry name" value="PTS system glucose-specific IIA component"/>
    <property type="match status" value="1"/>
</dbReference>
<evidence type="ECO:0000256" key="16">
    <source>
        <dbReference type="PROSITE-ProRule" id="PRU00421"/>
    </source>
</evidence>
<dbReference type="PROSITE" id="PS51093">
    <property type="entry name" value="PTS_EIIA_TYPE_1"/>
    <property type="match status" value="1"/>
</dbReference>
<dbReference type="Gene3D" id="3.30.1360.60">
    <property type="entry name" value="Glucose permease domain IIB"/>
    <property type="match status" value="1"/>
</dbReference>
<evidence type="ECO:0000256" key="5">
    <source>
        <dbReference type="ARBA" id="ARBA00022679"/>
    </source>
</evidence>
<dbReference type="GO" id="GO:0009401">
    <property type="term" value="P:phosphoenolpyruvate-dependent sugar phosphotransferase system"/>
    <property type="evidence" value="ECO:0007669"/>
    <property type="project" value="UniProtKB-KW"/>
</dbReference>
<evidence type="ECO:0000256" key="15">
    <source>
        <dbReference type="ARBA" id="ARBA00081008"/>
    </source>
</evidence>
<dbReference type="InterPro" id="IPR003352">
    <property type="entry name" value="PTS_EIIC"/>
</dbReference>
<keyword evidence="10 17" id="KW-0472">Membrane</keyword>
<dbReference type="PATRIC" id="fig|525365.8.peg.760"/>
<feature type="transmembrane region" description="Helical" evidence="17">
    <location>
        <begin position="260"/>
        <end position="282"/>
    </location>
</feature>
<feature type="domain" description="PTS EIIB type-1" evidence="19">
    <location>
        <begin position="4"/>
        <end position="86"/>
    </location>
</feature>
<dbReference type="Pfam" id="PF00358">
    <property type="entry name" value="PTS_EIIA_1"/>
    <property type="match status" value="1"/>
</dbReference>
<dbReference type="GO" id="GO:0005886">
    <property type="term" value="C:plasma membrane"/>
    <property type="evidence" value="ECO:0007669"/>
    <property type="project" value="UniProtKB-SubCell"/>
</dbReference>
<keyword evidence="8" id="KW-0418">Kinase</keyword>
<comment type="catalytic activity">
    <reaction evidence="13">
        <text>N(pros)-phospho-L-histidyl-[protein](out) + sucrose = sucrose 6(G)-phosphate(in) + L-histidyl-[protein]</text>
        <dbReference type="Rhea" id="RHEA:49236"/>
        <dbReference type="Rhea" id="RHEA-COMP:9745"/>
        <dbReference type="Rhea" id="RHEA-COMP:9746"/>
        <dbReference type="ChEBI" id="CHEBI:17992"/>
        <dbReference type="ChEBI" id="CHEBI:29979"/>
        <dbReference type="ChEBI" id="CHEBI:64837"/>
        <dbReference type="ChEBI" id="CHEBI:91002"/>
        <dbReference type="EC" id="2.7.1.211"/>
    </reaction>
</comment>
<evidence type="ECO:0000259" key="19">
    <source>
        <dbReference type="PROSITE" id="PS51098"/>
    </source>
</evidence>
<proteinExistence type="predicted"/>
<feature type="transmembrane region" description="Helical" evidence="17">
    <location>
        <begin position="435"/>
        <end position="458"/>
    </location>
</feature>
<dbReference type="AlphaFoldDB" id="C2ELJ3"/>
<feature type="active site" description="Phosphocysteine intermediate; for EIIB activity" evidence="16">
    <location>
        <position position="26"/>
    </location>
</feature>
<dbReference type="EC" id="2.7.1.211" evidence="11"/>
<dbReference type="CDD" id="cd00212">
    <property type="entry name" value="PTS_IIB_glc"/>
    <property type="match status" value="1"/>
</dbReference>
<evidence type="ECO:0000256" key="7">
    <source>
        <dbReference type="ARBA" id="ARBA00022692"/>
    </source>
</evidence>
<evidence type="ECO:0000256" key="3">
    <source>
        <dbReference type="ARBA" id="ARBA00022475"/>
    </source>
</evidence>
<dbReference type="RefSeq" id="WP_007125071.1">
    <property type="nucleotide sequence ID" value="NZ_AZFO01000020.1"/>
</dbReference>
<organism evidence="21 22">
    <name type="scientific">Lactobacillus ultunensis DSM 16047</name>
    <dbReference type="NCBI Taxonomy" id="525365"/>
    <lineage>
        <taxon>Bacteria</taxon>
        <taxon>Bacillati</taxon>
        <taxon>Bacillota</taxon>
        <taxon>Bacilli</taxon>
        <taxon>Lactobacillales</taxon>
        <taxon>Lactobacillaceae</taxon>
        <taxon>Lactobacillus</taxon>
    </lineage>
</organism>
<keyword evidence="3" id="KW-1003">Cell membrane</keyword>
<feature type="domain" description="PTS EIIC type-1" evidence="20">
    <location>
        <begin position="116"/>
        <end position="472"/>
    </location>
</feature>
<feature type="transmembrane region" description="Helical" evidence="17">
    <location>
        <begin position="294"/>
        <end position="312"/>
    </location>
</feature>
<dbReference type="GO" id="GO:0015771">
    <property type="term" value="P:trehalose transport"/>
    <property type="evidence" value="ECO:0007669"/>
    <property type="project" value="TreeGrafter"/>
</dbReference>
<dbReference type="FunFam" id="3.30.1360.60:FF:000001">
    <property type="entry name" value="PTS system glucose-specific IIBC component PtsG"/>
    <property type="match status" value="1"/>
</dbReference>
<dbReference type="PROSITE" id="PS51103">
    <property type="entry name" value="PTS_EIIC_TYPE_1"/>
    <property type="match status" value="1"/>
</dbReference>
<dbReference type="GO" id="GO:0022878">
    <property type="term" value="F:protein-N(PI)-phosphohistidine-sucrose phosphotransferase system transporter activity"/>
    <property type="evidence" value="ECO:0007669"/>
    <property type="project" value="RHEA"/>
</dbReference>
<evidence type="ECO:0000259" key="20">
    <source>
        <dbReference type="PROSITE" id="PS51103"/>
    </source>
</evidence>
<comment type="subcellular location">
    <subcellularLocation>
        <location evidence="1">Cell membrane</location>
        <topology evidence="1">Multi-pass membrane protein</topology>
    </subcellularLocation>
</comment>
<dbReference type="InterPro" id="IPR036878">
    <property type="entry name" value="Glu_permease_IIB"/>
</dbReference>
<dbReference type="eggNOG" id="COG1263">
    <property type="taxonomic scope" value="Bacteria"/>
</dbReference>
<dbReference type="NCBIfam" id="TIGR00830">
    <property type="entry name" value="PTBA"/>
    <property type="match status" value="1"/>
</dbReference>
<dbReference type="InterPro" id="IPR011297">
    <property type="entry name" value="PTS_IIABC_b_glu"/>
</dbReference>
<dbReference type="Pfam" id="PF00367">
    <property type="entry name" value="PTS_EIIB"/>
    <property type="match status" value="1"/>
</dbReference>
<sequence>MKYKEIAQNIIYDVGGKENIRSLNHCYTRLRFSLNDEAKAQTKDIENLDGVLSVVKSGGEYQVVIGPEVNGVFKAIQDNHMLSEEKLNGGSSSESLNTNKVNEKKNFKYYAGRGLDIFVSCFTPIIPVIAGAGMVKVLVAILQSMNLLSTHSSTFLVLNAIGNGVYYFLPFLVAVTTSRVLKADTFISLAVTSTIMYPQLAQLAAKGPKVISFLNIPMQIVDYSSQALPVILAVLVVKYVDKFSDKITPNLVKTFLKPMITLLISIPIVLWVFGPAAAWLGGLFTQFTALMNKWGWIAVGLNAALFPFLVLTGTHNALLPLMVQMFATQGFDAVLVPSGLAANVAESGAAAAVGVKTKDKKMKSTAMGATISALFGITEPALYGVNLKLKRPFIGMLLGSLIGGCFGGLLHLTAYSFVSPSILSLPIFIGKNCNILIAILTVLVTFAATFIITWLLGFKENQEEKSIKTDKNTIAKINEKEIYVPMKVPTEGKLISLKEVPDKTFANGVLGKGFAIEPKGDGKVYSPVDATVETIFPTKHAVGLKTDDGLEVMIHMGIDTVNLKGKYFEDFVKKGSRIKKGDLVAQMDLKRIKDAGYNTDVIVVVTNTANFANVTVTPSNDKKEVAFNVEV</sequence>
<evidence type="ECO:0000256" key="14">
    <source>
        <dbReference type="ARBA" id="ARBA00074554"/>
    </source>
</evidence>
<dbReference type="NCBIfam" id="TIGR01995">
    <property type="entry name" value="PTS-II-ABC-beta"/>
    <property type="match status" value="1"/>
</dbReference>
<evidence type="ECO:0000256" key="1">
    <source>
        <dbReference type="ARBA" id="ARBA00004651"/>
    </source>
</evidence>
<keyword evidence="4" id="KW-0762">Sugar transport</keyword>
<dbReference type="Gene3D" id="2.70.70.10">
    <property type="entry name" value="Glucose Permease (Domain IIA)"/>
    <property type="match status" value="1"/>
</dbReference>
<evidence type="ECO:0000256" key="4">
    <source>
        <dbReference type="ARBA" id="ARBA00022597"/>
    </source>
</evidence>
<dbReference type="InterPro" id="IPR001996">
    <property type="entry name" value="PTS_IIB_1"/>
</dbReference>
<dbReference type="Proteomes" id="UP000005583">
    <property type="component" value="Unassembled WGS sequence"/>
</dbReference>
<evidence type="ECO:0000313" key="22">
    <source>
        <dbReference type="Proteomes" id="UP000005583"/>
    </source>
</evidence>
<comment type="caution">
    <text evidence="21">The sequence shown here is derived from an EMBL/GenBank/DDBJ whole genome shotgun (WGS) entry which is preliminary data.</text>
</comment>
<evidence type="ECO:0000256" key="8">
    <source>
        <dbReference type="ARBA" id="ARBA00022777"/>
    </source>
</evidence>
<dbReference type="PANTHER" id="PTHR30175:SF1">
    <property type="entry name" value="PTS SYSTEM ARBUTIN-, CELLOBIOSE-, AND SALICIN-SPECIFIC EIIBC COMPONENT-RELATED"/>
    <property type="match status" value="1"/>
</dbReference>
<evidence type="ECO:0000256" key="9">
    <source>
        <dbReference type="ARBA" id="ARBA00022989"/>
    </source>
</evidence>
<protein>
    <recommendedName>
        <fullName evidence="14">PTS system sucrose-specific EIIBCA component</fullName>
        <ecNumber evidence="11">2.7.1.211</ecNumber>
    </recommendedName>
    <alternativeName>
        <fullName evidence="15">EIIBCA-Scr</fullName>
    </alternativeName>
</protein>
<dbReference type="InterPro" id="IPR018113">
    <property type="entry name" value="PTrfase_EIIB_Cys"/>
</dbReference>
<evidence type="ECO:0000256" key="12">
    <source>
        <dbReference type="ARBA" id="ARBA00045139"/>
    </source>
</evidence>
<dbReference type="InterPro" id="IPR011055">
    <property type="entry name" value="Dup_hybrid_motif"/>
</dbReference>
<dbReference type="GO" id="GO:0090589">
    <property type="term" value="F:protein-phosphocysteine-trehalose phosphotransferase system transporter activity"/>
    <property type="evidence" value="ECO:0007669"/>
    <property type="project" value="TreeGrafter"/>
</dbReference>
<dbReference type="EMBL" id="ACGU01000032">
    <property type="protein sequence ID" value="EEJ72641.1"/>
    <property type="molecule type" value="Genomic_DNA"/>
</dbReference>
<name>C2ELJ3_9LACO</name>